<protein>
    <recommendedName>
        <fullName evidence="2">BSD domain-containing protein</fullName>
    </recommendedName>
</protein>
<dbReference type="InterPro" id="IPR035925">
    <property type="entry name" value="BSD_dom_sf"/>
</dbReference>
<dbReference type="OMA" id="TCFLCWF"/>
<evidence type="ECO:0000313" key="3">
    <source>
        <dbReference type="EMBL" id="CAD7088509.1"/>
    </source>
</evidence>
<dbReference type="PANTHER" id="PTHR16019">
    <property type="entry name" value="SYNAPSE-ASSOCIATED PROTEIN"/>
    <property type="match status" value="1"/>
</dbReference>
<feature type="region of interest" description="Disordered" evidence="1">
    <location>
        <begin position="212"/>
        <end position="276"/>
    </location>
</feature>
<evidence type="ECO:0000259" key="2">
    <source>
        <dbReference type="PROSITE" id="PS50858"/>
    </source>
</evidence>
<dbReference type="Gene3D" id="1.10.3970.10">
    <property type="entry name" value="BSD domain"/>
    <property type="match status" value="1"/>
</dbReference>
<feature type="compositionally biased region" description="Basic and acidic residues" evidence="1">
    <location>
        <begin position="398"/>
        <end position="407"/>
    </location>
</feature>
<organism evidence="3 4">
    <name type="scientific">Hermetia illucens</name>
    <name type="common">Black soldier fly</name>
    <dbReference type="NCBI Taxonomy" id="343691"/>
    <lineage>
        <taxon>Eukaryota</taxon>
        <taxon>Metazoa</taxon>
        <taxon>Ecdysozoa</taxon>
        <taxon>Arthropoda</taxon>
        <taxon>Hexapoda</taxon>
        <taxon>Insecta</taxon>
        <taxon>Pterygota</taxon>
        <taxon>Neoptera</taxon>
        <taxon>Endopterygota</taxon>
        <taxon>Diptera</taxon>
        <taxon>Brachycera</taxon>
        <taxon>Stratiomyomorpha</taxon>
        <taxon>Stratiomyidae</taxon>
        <taxon>Hermetiinae</taxon>
        <taxon>Hermetia</taxon>
    </lineage>
</organism>
<dbReference type="InterPro" id="IPR018814">
    <property type="entry name" value="DUF5427"/>
</dbReference>
<gene>
    <name evidence="3" type="ORF">HERILL_LOCUS11123</name>
</gene>
<dbReference type="Proteomes" id="UP000594454">
    <property type="component" value="Chromosome 4"/>
</dbReference>
<dbReference type="InterPro" id="IPR005607">
    <property type="entry name" value="BSD_dom"/>
</dbReference>
<feature type="compositionally biased region" description="Polar residues" evidence="1">
    <location>
        <begin position="212"/>
        <end position="227"/>
    </location>
</feature>
<dbReference type="OrthoDB" id="73788at2759"/>
<feature type="compositionally biased region" description="Acidic residues" evidence="1">
    <location>
        <begin position="256"/>
        <end position="267"/>
    </location>
</feature>
<dbReference type="Pfam" id="PF10310">
    <property type="entry name" value="DUF5427"/>
    <property type="match status" value="1"/>
</dbReference>
<dbReference type="InParanoid" id="A0A7R8UYY8"/>
<dbReference type="InterPro" id="IPR051494">
    <property type="entry name" value="BSD_domain-containing"/>
</dbReference>
<dbReference type="Pfam" id="PF03909">
    <property type="entry name" value="BSD"/>
    <property type="match status" value="1"/>
</dbReference>
<accession>A0A7R8UYY8</accession>
<reference evidence="3 4" key="1">
    <citation type="submission" date="2020-11" db="EMBL/GenBank/DDBJ databases">
        <authorList>
            <person name="Wallbank WR R."/>
            <person name="Pardo Diaz C."/>
            <person name="Kozak K."/>
            <person name="Martin S."/>
            <person name="Jiggins C."/>
            <person name="Moest M."/>
            <person name="Warren A I."/>
            <person name="Generalovic N T."/>
            <person name="Byers J.R.P. K."/>
            <person name="Montejo-Kovacevich G."/>
            <person name="Yen C E."/>
        </authorList>
    </citation>
    <scope>NUCLEOTIDE SEQUENCE [LARGE SCALE GENOMIC DNA]</scope>
</reference>
<dbReference type="GO" id="GO:0005737">
    <property type="term" value="C:cytoplasm"/>
    <property type="evidence" value="ECO:0007669"/>
    <property type="project" value="TreeGrafter"/>
</dbReference>
<dbReference type="EMBL" id="LR899012">
    <property type="protein sequence ID" value="CAD7088509.1"/>
    <property type="molecule type" value="Genomic_DNA"/>
</dbReference>
<sequence length="407" mass="46417">MAEGREEAPNGASWWGSWYSSAKAKTSTVFEAVKKDLDELSTAVKTEASYVGAAIENTLKFDEEDSTVGTVKKSISTFFGQVTEALIPSLEDDETEAVLITHDGTVTLTGFQKHLADLQKNDKTYLEAPKDELIEKYKMWMEVVDQDQFTQNRLARHLASSEILNEKYVTLVPEKLPHMEFWQRYLFKRALLEDALANAEIAERKAKIEIDSTTPVSPRKNIVQTEQPKLACSENDKEEKTDSPEKEHSKSLDKELSEDDINWDAEEIPSNVELTEEEQTRLLEQYEQEIQEREKRKSIILNDPTAIEEPKKPTPKSSPEKKPQQNKKSDKNNGKQPAVDSKKKQQTQQKNTSVKQTDNKPANAKPTKQNQSKKESSLKVDKDHFNKDEISSSTSDESWEKDFDMNE</sequence>
<dbReference type="AlphaFoldDB" id="A0A7R8UYY8"/>
<feature type="compositionally biased region" description="Basic and acidic residues" evidence="1">
    <location>
        <begin position="308"/>
        <end position="333"/>
    </location>
</feature>
<dbReference type="PROSITE" id="PS50858">
    <property type="entry name" value="BSD"/>
    <property type="match status" value="1"/>
</dbReference>
<feature type="compositionally biased region" description="Basic and acidic residues" evidence="1">
    <location>
        <begin position="372"/>
        <end position="390"/>
    </location>
</feature>
<feature type="compositionally biased region" description="Basic and acidic residues" evidence="1">
    <location>
        <begin position="234"/>
        <end position="255"/>
    </location>
</feature>
<proteinExistence type="predicted"/>
<feature type="region of interest" description="Disordered" evidence="1">
    <location>
        <begin position="289"/>
        <end position="407"/>
    </location>
</feature>
<dbReference type="PANTHER" id="PTHR16019:SF5">
    <property type="entry name" value="BSD DOMAIN-CONTAINING PROTEIN 1"/>
    <property type="match status" value="1"/>
</dbReference>
<evidence type="ECO:0000256" key="1">
    <source>
        <dbReference type="SAM" id="MobiDB-lite"/>
    </source>
</evidence>
<keyword evidence="4" id="KW-1185">Reference proteome</keyword>
<feature type="domain" description="BSD" evidence="2">
    <location>
        <begin position="158"/>
        <end position="193"/>
    </location>
</feature>
<dbReference type="SUPFAM" id="SSF140383">
    <property type="entry name" value="BSD domain-like"/>
    <property type="match status" value="1"/>
</dbReference>
<name>A0A7R8UYY8_HERIL</name>
<evidence type="ECO:0000313" key="4">
    <source>
        <dbReference type="Proteomes" id="UP000594454"/>
    </source>
</evidence>
<feature type="compositionally biased region" description="Low complexity" evidence="1">
    <location>
        <begin position="346"/>
        <end position="356"/>
    </location>
</feature>